<sequence length="219" mass="23521">MKTIFLIASLFLFQGMIYAQDSLVATKSKVVSITPLSGKIKEVNGFAVGLGGSLMDNSRYSQKINGFNLELNPLGLVIWMFYDPSKPRDDSSPLTVNGLNISSAGYGREVTHHGLSVSLYNYSKKVSGVSASGLMNYMDKGNGVFISMMGNNVDVLKGVSISAFNSSEKMEGVQIGGLNGADEIKGVQIGIINKSKKGKGLQIGLWNKNAKRSLPIINF</sequence>
<keyword evidence="3" id="KW-1185">Reference proteome</keyword>
<dbReference type="RefSeq" id="WP_065394931.1">
    <property type="nucleotide sequence ID" value="NZ_JBOFOB010000193.1"/>
</dbReference>
<keyword evidence="1" id="KW-0732">Signal</keyword>
<dbReference type="OrthoDB" id="660602at2"/>
<feature type="signal peptide" evidence="1">
    <location>
        <begin position="1"/>
        <end position="19"/>
    </location>
</feature>
<evidence type="ECO:0000256" key="1">
    <source>
        <dbReference type="SAM" id="SignalP"/>
    </source>
</evidence>
<reference evidence="2 3" key="1">
    <citation type="submission" date="2016-07" db="EMBL/GenBank/DDBJ databases">
        <authorList>
            <person name="Jeong J.-J."/>
            <person name="Kim D.W."/>
            <person name="Sang M.K."/>
            <person name="Choi I.-G."/>
            <person name="Kim K.D."/>
        </authorList>
    </citation>
    <scope>NUCLEOTIDE SEQUENCE [LARGE SCALE GENOMIC DNA]</scope>
    <source>
        <strain evidence="2 3">UTM-3</strain>
    </source>
</reference>
<evidence type="ECO:0000313" key="3">
    <source>
        <dbReference type="Proteomes" id="UP000092651"/>
    </source>
</evidence>
<gene>
    <name evidence="2" type="ORF">BBI01_11195</name>
</gene>
<protein>
    <submittedName>
        <fullName evidence="2">Uncharacterized protein</fullName>
    </submittedName>
</protein>
<organism evidence="2 3">
    <name type="scientific">Chryseobacterium artocarpi</name>
    <dbReference type="NCBI Taxonomy" id="1414727"/>
    <lineage>
        <taxon>Bacteria</taxon>
        <taxon>Pseudomonadati</taxon>
        <taxon>Bacteroidota</taxon>
        <taxon>Flavobacteriia</taxon>
        <taxon>Flavobacteriales</taxon>
        <taxon>Weeksellaceae</taxon>
        <taxon>Chryseobacterium group</taxon>
        <taxon>Chryseobacterium</taxon>
    </lineage>
</organism>
<dbReference type="Proteomes" id="UP000092651">
    <property type="component" value="Unassembled WGS sequence"/>
</dbReference>
<name>A0A1B8ZG55_9FLAO</name>
<evidence type="ECO:0000313" key="2">
    <source>
        <dbReference type="EMBL" id="OCA70516.1"/>
    </source>
</evidence>
<dbReference type="NCBIfam" id="NF047436">
    <property type="entry name" value="LA_2272_repeat"/>
    <property type="match status" value="2"/>
</dbReference>
<dbReference type="AlphaFoldDB" id="A0A1B8ZG55"/>
<proteinExistence type="predicted"/>
<accession>A0A1B8ZG55</accession>
<comment type="caution">
    <text evidence="2">The sequence shown here is derived from an EMBL/GenBank/DDBJ whole genome shotgun (WGS) entry which is preliminary data.</text>
</comment>
<dbReference type="EMBL" id="MAYH01000034">
    <property type="protein sequence ID" value="OCA70516.1"/>
    <property type="molecule type" value="Genomic_DNA"/>
</dbReference>
<feature type="chain" id="PRO_5008620576" evidence="1">
    <location>
        <begin position="20"/>
        <end position="219"/>
    </location>
</feature>
<dbReference type="InterPro" id="IPR058093">
    <property type="entry name" value="LA_2272-like"/>
</dbReference>